<feature type="transmembrane region" description="Helical" evidence="7">
    <location>
        <begin position="784"/>
        <end position="804"/>
    </location>
</feature>
<dbReference type="SUPFAM" id="SSF103473">
    <property type="entry name" value="MFS general substrate transporter"/>
    <property type="match status" value="1"/>
</dbReference>
<feature type="transmembrane region" description="Helical" evidence="7">
    <location>
        <begin position="946"/>
        <end position="965"/>
    </location>
</feature>
<comment type="subcellular location">
    <subcellularLocation>
        <location evidence="1">Membrane</location>
        <topology evidence="1">Multi-pass membrane protein</topology>
    </subcellularLocation>
</comment>
<dbReference type="PANTHER" id="PTHR23501:SF81">
    <property type="entry name" value="VACUOLAR BASIC AMINO ACID TRANSPORTER 2"/>
    <property type="match status" value="1"/>
</dbReference>
<dbReference type="GO" id="GO:0006508">
    <property type="term" value="P:proteolysis"/>
    <property type="evidence" value="ECO:0007669"/>
    <property type="project" value="InterPro"/>
</dbReference>
<dbReference type="Pfam" id="PF03577">
    <property type="entry name" value="Peptidase_C69"/>
    <property type="match status" value="1"/>
</dbReference>
<evidence type="ECO:0000256" key="8">
    <source>
        <dbReference type="SAM" id="SignalP"/>
    </source>
</evidence>
<sequence>MVTSTAAVLTAAVALAGPAAASYAFYVGRDLTADGSVMVGGTGEEVSSHWLQLFPARDHGANATVTVGVTPQASIPGELFQIPQVSHTFRYLSMEYSDFEGFPAPLTNGGVNEHGVAVRDVWAQNRDELVAMTPTPQRGVQYSDLARIVLERATTAREGVEIIGRLMDRYGEATYGGNTHLVADKDEGWVVWEMAGGKKLWAAERLKSDVVRVLYPGYIEDFPVDFANSSDHMGSANIVSFAVEQGWWDPEGGEAFNIFNAYGDRGGNKTARDGGFKFMSQAALEDATLAMKPLTEEKLMERVRDVRISDDEAGYGQVLSLKAGVDRDLLRVWIAPTGSVAAPFVPWWLGVDGIPPEFGEHRYLTTGASSSFLNPDFELQEASEFAGRIFKRVLYYMCSAPDAFHPVVTSMLTGFENQSRSDVDWVQKSAELLIKSGDRQTASRLLTYYSHSRAAKALELGKSMAAALDGYIKLTGRWKNPVGSEINDAGEGAETVNCLVGYDPDQPIWKQPTNPRRKRNAERGQAIPLDGEVFSRPLPPTDEEANATGSYKPDADHEDAPFLPPDADPLVDAKGPWTPPRGFLWIEAAIMANVFLFGLDGTIMASTYAVISSEFDAANTASWLTTSYLVTSTAFQPLYGRFSDVFGRRPCFLVSSATFALGCLGCGLATDVVFLNAMRALTGFGGGGLLTLATIINSDMIPFQRRGMYQAMQNGFVGFGAVAGASLGGAVADLIGWRWCFLSQVPISVAALVLGWFVVRDPESSVSSGQGVSRLRTIWSKVDISGALVLVVAISMQLVALSLGGNELPWGSPWVVASLIGSSLLFALFISIQHRTTAIPVIPLRLLHGFLPTVTQLANVSLGLSAYAYIFMLPLFFQVVLGDSATKAGARLIIPSLALPLGGLVTGIVMSRWGSLIGLMRAGAIVMLIGNALTTSLQFVDQDWKYFVYIFPANLGQGMVMPAMLFTGLATFEHADHAVSASVTYLIRSLGAVWGVALTSAILQTTLSTRLPDALGGVENKEEVSLRVNEIPQLHTYRKLAYSKTILL</sequence>
<dbReference type="GO" id="GO:0070004">
    <property type="term" value="F:cysteine-type exopeptidase activity"/>
    <property type="evidence" value="ECO:0007669"/>
    <property type="project" value="InterPro"/>
</dbReference>
<feature type="domain" description="Major facilitator superfamily (MFS) profile" evidence="9">
    <location>
        <begin position="586"/>
        <end position="1048"/>
    </location>
</feature>
<feature type="transmembrane region" description="Helical" evidence="7">
    <location>
        <begin position="651"/>
        <end position="670"/>
    </location>
</feature>
<feature type="transmembrane region" description="Helical" evidence="7">
    <location>
        <begin position="866"/>
        <end position="885"/>
    </location>
</feature>
<reference evidence="10" key="1">
    <citation type="journal article" date="2012" name="PLoS Genet.">
        <title>Comparative analysis of the genomes of two field isolates of the rice blast fungus Magnaporthe oryzae.</title>
        <authorList>
            <person name="Xue M."/>
            <person name="Yang J."/>
            <person name="Li Z."/>
            <person name="Hu S."/>
            <person name="Yao N."/>
            <person name="Dean R.A."/>
            <person name="Zhao W."/>
            <person name="Shen M."/>
            <person name="Zhang H."/>
            <person name="Li C."/>
            <person name="Liu L."/>
            <person name="Cao L."/>
            <person name="Xu X."/>
            <person name="Xing Y."/>
            <person name="Hsiang T."/>
            <person name="Zhang Z."/>
            <person name="Xu J.R."/>
            <person name="Peng Y.L."/>
        </authorList>
    </citation>
    <scope>NUCLEOTIDE SEQUENCE</scope>
    <source>
        <strain evidence="10">Y34</strain>
    </source>
</reference>
<dbReference type="InterPro" id="IPR005322">
    <property type="entry name" value="Peptidase_C69"/>
</dbReference>
<dbReference type="InterPro" id="IPR036259">
    <property type="entry name" value="MFS_trans_sf"/>
</dbReference>
<comment type="similarity">
    <text evidence="2">Belongs to the peptidase C69 family. Secernin subfamily.</text>
</comment>
<dbReference type="EMBL" id="JH793153">
    <property type="protein sequence ID" value="ELQ32800.1"/>
    <property type="molecule type" value="Genomic_DNA"/>
</dbReference>
<keyword evidence="8" id="KW-0732">Signal</keyword>
<dbReference type="Pfam" id="PF07690">
    <property type="entry name" value="MFS_1"/>
    <property type="match status" value="1"/>
</dbReference>
<dbReference type="GO" id="GO:0015174">
    <property type="term" value="F:basic amino acid transmembrane transporter activity"/>
    <property type="evidence" value="ECO:0007669"/>
    <property type="project" value="TreeGrafter"/>
</dbReference>
<feature type="signal peptide" evidence="8">
    <location>
        <begin position="1"/>
        <end position="21"/>
    </location>
</feature>
<organism evidence="10">
    <name type="scientific">Pyricularia oryzae (strain Y34)</name>
    <name type="common">Rice blast fungus</name>
    <name type="synonym">Magnaporthe oryzae</name>
    <dbReference type="NCBI Taxonomy" id="1143189"/>
    <lineage>
        <taxon>Eukaryota</taxon>
        <taxon>Fungi</taxon>
        <taxon>Dikarya</taxon>
        <taxon>Ascomycota</taxon>
        <taxon>Pezizomycotina</taxon>
        <taxon>Sordariomycetes</taxon>
        <taxon>Sordariomycetidae</taxon>
        <taxon>Magnaporthales</taxon>
        <taxon>Pyriculariaceae</taxon>
        <taxon>Pyricularia</taxon>
    </lineage>
</organism>
<evidence type="ECO:0000256" key="2">
    <source>
        <dbReference type="ARBA" id="ARBA00005705"/>
    </source>
</evidence>
<dbReference type="Gene3D" id="1.20.1720.10">
    <property type="entry name" value="Multidrug resistance protein D"/>
    <property type="match status" value="1"/>
</dbReference>
<dbReference type="AlphaFoldDB" id="A0AA97NMD0"/>
<feature type="transmembrane region" description="Helical" evidence="7">
    <location>
        <begin position="916"/>
        <end position="934"/>
    </location>
</feature>
<gene>
    <name evidence="10" type="ORF">OOU_Y34scaffold01035g3</name>
</gene>
<dbReference type="InterPro" id="IPR011701">
    <property type="entry name" value="MFS"/>
</dbReference>
<dbReference type="Gene3D" id="1.20.1250.20">
    <property type="entry name" value="MFS general substrate transporter like domains"/>
    <property type="match status" value="1"/>
</dbReference>
<dbReference type="GO" id="GO:0000329">
    <property type="term" value="C:fungal-type vacuole membrane"/>
    <property type="evidence" value="ECO:0007669"/>
    <property type="project" value="TreeGrafter"/>
</dbReference>
<proteinExistence type="inferred from homology"/>
<feature type="transmembrane region" description="Helical" evidence="7">
    <location>
        <begin position="985"/>
        <end position="1003"/>
    </location>
</feature>
<feature type="chain" id="PRO_5041659017" evidence="8">
    <location>
        <begin position="22"/>
        <end position="1048"/>
    </location>
</feature>
<keyword evidence="4 7" id="KW-1133">Transmembrane helix</keyword>
<feature type="transmembrane region" description="Helical" evidence="7">
    <location>
        <begin position="892"/>
        <end position="910"/>
    </location>
</feature>
<dbReference type="CDD" id="cd17502">
    <property type="entry name" value="MFS_Azr1_MDR_like"/>
    <property type="match status" value="1"/>
</dbReference>
<evidence type="ECO:0000256" key="5">
    <source>
        <dbReference type="ARBA" id="ARBA00023136"/>
    </source>
</evidence>
<feature type="transmembrane region" description="Helical" evidence="7">
    <location>
        <begin position="741"/>
        <end position="759"/>
    </location>
</feature>
<dbReference type="PROSITE" id="PS50850">
    <property type="entry name" value="MFS"/>
    <property type="match status" value="1"/>
</dbReference>
<evidence type="ECO:0000256" key="3">
    <source>
        <dbReference type="ARBA" id="ARBA00022692"/>
    </source>
</evidence>
<protein>
    <submittedName>
        <fullName evidence="10">Peptidase U34</fullName>
    </submittedName>
</protein>
<feature type="transmembrane region" description="Helical" evidence="7">
    <location>
        <begin position="810"/>
        <end position="830"/>
    </location>
</feature>
<keyword evidence="3 7" id="KW-0812">Transmembrane</keyword>
<keyword evidence="5 7" id="KW-0472">Membrane</keyword>
<feature type="transmembrane region" description="Helical" evidence="7">
    <location>
        <begin position="716"/>
        <end position="735"/>
    </location>
</feature>
<evidence type="ECO:0000256" key="1">
    <source>
        <dbReference type="ARBA" id="ARBA00004141"/>
    </source>
</evidence>
<accession>A0AA97NMD0</accession>
<feature type="transmembrane region" description="Helical" evidence="7">
    <location>
        <begin position="676"/>
        <end position="696"/>
    </location>
</feature>
<evidence type="ECO:0000256" key="7">
    <source>
        <dbReference type="SAM" id="Phobius"/>
    </source>
</evidence>
<dbReference type="GO" id="GO:0016805">
    <property type="term" value="F:dipeptidase activity"/>
    <property type="evidence" value="ECO:0007669"/>
    <property type="project" value="InterPro"/>
</dbReference>
<dbReference type="InterPro" id="IPR020846">
    <property type="entry name" value="MFS_dom"/>
</dbReference>
<dbReference type="FunFam" id="1.20.1250.20:FF:000670">
    <property type="entry name" value="MFS general substrate transporter"/>
    <property type="match status" value="1"/>
</dbReference>
<dbReference type="Proteomes" id="UP000011086">
    <property type="component" value="Unassembled WGS sequence"/>
</dbReference>
<feature type="region of interest" description="Disordered" evidence="6">
    <location>
        <begin position="504"/>
        <end position="567"/>
    </location>
</feature>
<dbReference type="PANTHER" id="PTHR23501">
    <property type="entry name" value="MAJOR FACILITATOR SUPERFAMILY"/>
    <property type="match status" value="1"/>
</dbReference>
<evidence type="ECO:0000256" key="6">
    <source>
        <dbReference type="SAM" id="MobiDB-lite"/>
    </source>
</evidence>
<evidence type="ECO:0000313" key="10">
    <source>
        <dbReference type="EMBL" id="ELQ32800.1"/>
    </source>
</evidence>
<evidence type="ECO:0000259" key="9">
    <source>
        <dbReference type="PROSITE" id="PS50850"/>
    </source>
</evidence>
<dbReference type="Gene3D" id="3.60.60.10">
    <property type="entry name" value="Penicillin V Acylase, Chain A"/>
    <property type="match status" value="1"/>
</dbReference>
<name>A0AA97NMD0_PYRO3</name>
<evidence type="ECO:0000256" key="4">
    <source>
        <dbReference type="ARBA" id="ARBA00022989"/>
    </source>
</evidence>